<name>L0WAN8_9GAMM</name>
<gene>
    <name evidence="2" type="ORF">A11A3_11483</name>
</gene>
<protein>
    <recommendedName>
        <fullName evidence="4">Lipoprotein</fullName>
    </recommendedName>
</protein>
<dbReference type="STRING" id="1177179.A11A3_11483"/>
<organism evidence="2 3">
    <name type="scientific">Alcanivorax hongdengensis A-11-3</name>
    <dbReference type="NCBI Taxonomy" id="1177179"/>
    <lineage>
        <taxon>Bacteria</taxon>
        <taxon>Pseudomonadati</taxon>
        <taxon>Pseudomonadota</taxon>
        <taxon>Gammaproteobacteria</taxon>
        <taxon>Oceanospirillales</taxon>
        <taxon>Alcanivoracaceae</taxon>
        <taxon>Alcanivorax</taxon>
    </lineage>
</organism>
<evidence type="ECO:0000256" key="1">
    <source>
        <dbReference type="SAM" id="SignalP"/>
    </source>
</evidence>
<evidence type="ECO:0000313" key="3">
    <source>
        <dbReference type="Proteomes" id="UP000010164"/>
    </source>
</evidence>
<reference evidence="2 3" key="1">
    <citation type="journal article" date="2012" name="J. Bacteriol.">
        <title>Genome Sequence of the Alkane-Degrading Bacterium Alcanivorax hongdengensis Type Strain A-11-3.</title>
        <authorList>
            <person name="Lai Q."/>
            <person name="Shao Z."/>
        </authorList>
    </citation>
    <scope>NUCLEOTIDE SEQUENCE [LARGE SCALE GENOMIC DNA]</scope>
    <source>
        <strain evidence="2 3">A-11-3</strain>
    </source>
</reference>
<dbReference type="eggNOG" id="COG3040">
    <property type="taxonomic scope" value="Bacteria"/>
</dbReference>
<keyword evidence="3" id="KW-1185">Reference proteome</keyword>
<dbReference type="EMBL" id="AMRJ01000018">
    <property type="protein sequence ID" value="EKF73828.1"/>
    <property type="molecule type" value="Genomic_DNA"/>
</dbReference>
<comment type="caution">
    <text evidence="2">The sequence shown here is derived from an EMBL/GenBank/DDBJ whole genome shotgun (WGS) entry which is preliminary data.</text>
</comment>
<evidence type="ECO:0000313" key="2">
    <source>
        <dbReference type="EMBL" id="EKF73828.1"/>
    </source>
</evidence>
<dbReference type="PATRIC" id="fig|1177179.3.peg.2292"/>
<feature type="chain" id="PRO_5003947801" description="Lipoprotein" evidence="1">
    <location>
        <begin position="19"/>
        <end position="131"/>
    </location>
</feature>
<dbReference type="AlphaFoldDB" id="L0WAN8"/>
<feature type="signal peptide" evidence="1">
    <location>
        <begin position="1"/>
        <end position="18"/>
    </location>
</feature>
<dbReference type="RefSeq" id="WP_008929471.1">
    <property type="nucleotide sequence ID" value="NZ_AMRJ01000018.1"/>
</dbReference>
<proteinExistence type="predicted"/>
<evidence type="ECO:0008006" key="4">
    <source>
        <dbReference type="Google" id="ProtNLM"/>
    </source>
</evidence>
<dbReference type="PROSITE" id="PS51257">
    <property type="entry name" value="PROKAR_LIPOPROTEIN"/>
    <property type="match status" value="1"/>
</dbReference>
<accession>L0WAN8</accession>
<dbReference type="Proteomes" id="UP000010164">
    <property type="component" value="Unassembled WGS sequence"/>
</dbReference>
<keyword evidence="1" id="KW-0732">Signal</keyword>
<sequence length="131" mass="14275">MPLLRASLIVLCALFLSACQRTPLPDNKLIYAGYWTADNMVLLITPAGQVEFKHLIGDVNKTIGGPLKEFDGDDIVVGFAFFTSTLHVSDVPHLDGDHWTMTVDGVTLTREIPEGAVKATRTLKPAEPAQE</sequence>